<gene>
    <name evidence="2" type="ORF">HKK74_01435</name>
</gene>
<dbReference type="PANTHER" id="PTHR43798">
    <property type="entry name" value="MONOACYLGLYCEROL LIPASE"/>
    <property type="match status" value="1"/>
</dbReference>
<dbReference type="Pfam" id="PF00561">
    <property type="entry name" value="Abhydrolase_1"/>
    <property type="match status" value="1"/>
</dbReference>
<proteinExistence type="predicted"/>
<keyword evidence="3" id="KW-1185">Reference proteome</keyword>
<evidence type="ECO:0000313" key="3">
    <source>
        <dbReference type="Proteomes" id="UP000805614"/>
    </source>
</evidence>
<keyword evidence="2" id="KW-0378">Hydrolase</keyword>
<comment type="caution">
    <text evidence="2">The sequence shown here is derived from an EMBL/GenBank/DDBJ whole genome shotgun (WGS) entry which is preliminary data.</text>
</comment>
<accession>A0ABR7LHA1</accession>
<dbReference type="InterPro" id="IPR000073">
    <property type="entry name" value="AB_hydrolase_1"/>
</dbReference>
<dbReference type="EMBL" id="JABVEC010000001">
    <property type="protein sequence ID" value="MBC6464168.1"/>
    <property type="molecule type" value="Genomic_DNA"/>
</dbReference>
<dbReference type="Proteomes" id="UP000805614">
    <property type="component" value="Unassembled WGS sequence"/>
</dbReference>
<name>A0ABR7LHA1_9ACTN</name>
<dbReference type="PRINTS" id="PR00111">
    <property type="entry name" value="ABHYDROLASE"/>
</dbReference>
<dbReference type="Gene3D" id="3.40.50.1820">
    <property type="entry name" value="alpha/beta hydrolase"/>
    <property type="match status" value="1"/>
</dbReference>
<evidence type="ECO:0000313" key="2">
    <source>
        <dbReference type="EMBL" id="MBC6464168.1"/>
    </source>
</evidence>
<dbReference type="InterPro" id="IPR029058">
    <property type="entry name" value="AB_hydrolase_fold"/>
</dbReference>
<dbReference type="GO" id="GO:0016787">
    <property type="term" value="F:hydrolase activity"/>
    <property type="evidence" value="ECO:0007669"/>
    <property type="project" value="UniProtKB-KW"/>
</dbReference>
<feature type="domain" description="AB hydrolase-1" evidence="1">
    <location>
        <begin position="23"/>
        <end position="128"/>
    </location>
</feature>
<dbReference type="PANTHER" id="PTHR43798:SF33">
    <property type="entry name" value="HYDROLASE, PUTATIVE (AFU_ORTHOLOGUE AFUA_2G14860)-RELATED"/>
    <property type="match status" value="1"/>
</dbReference>
<protein>
    <submittedName>
        <fullName evidence="2">Alpha/beta fold hydrolase</fullName>
    </submittedName>
</protein>
<organism evidence="2 3">
    <name type="scientific">Actinomadura alba</name>
    <dbReference type="NCBI Taxonomy" id="406431"/>
    <lineage>
        <taxon>Bacteria</taxon>
        <taxon>Bacillati</taxon>
        <taxon>Actinomycetota</taxon>
        <taxon>Actinomycetes</taxon>
        <taxon>Streptosporangiales</taxon>
        <taxon>Thermomonosporaceae</taxon>
        <taxon>Actinomadura</taxon>
    </lineage>
</organism>
<reference evidence="2 3" key="1">
    <citation type="submission" date="2020-06" db="EMBL/GenBank/DDBJ databases">
        <title>Actinomadura xiongansis sp. nov., isolated from soil of Baiyangdian.</title>
        <authorList>
            <person name="Zhang X."/>
        </authorList>
    </citation>
    <scope>NUCLEOTIDE SEQUENCE [LARGE SCALE GENOMIC DNA]</scope>
    <source>
        <strain evidence="2 3">HBUM206468</strain>
    </source>
</reference>
<evidence type="ECO:0000259" key="1">
    <source>
        <dbReference type="Pfam" id="PF00561"/>
    </source>
</evidence>
<dbReference type="RefSeq" id="WP_187241076.1">
    <property type="nucleotide sequence ID" value="NZ_BAAAOK010000011.1"/>
</dbReference>
<sequence>MPFADLGDVRLFYTDDNAEAAGPPVLLVHGFGADSGDWDPHIADLATDQRVIAPDLRGHGHSSAPASGYRPRDFAGDLVRLLDRLGIERVSAFGHSMGAVVVSALAVEHPHRVSALVCVDPGYGQPPEIAAAFPAMIEGLRTDAHATALANDAWCYTPATPPYVRTSHARKILATPPHALAESFAGMFSGADQFCLRPAADHYLARRECPVLSCWSAARSASATWEAGLFKHPASTTLSWPGAGHRLHEERPAEFLLVAKDWLTSLG</sequence>
<dbReference type="InterPro" id="IPR050266">
    <property type="entry name" value="AB_hydrolase_sf"/>
</dbReference>
<dbReference type="SUPFAM" id="SSF53474">
    <property type="entry name" value="alpha/beta-Hydrolases"/>
    <property type="match status" value="1"/>
</dbReference>